<keyword evidence="6" id="KW-0482">Metalloprotease</keyword>
<accession>A0AAI8VIS8</accession>
<dbReference type="EMBL" id="CAUWAG010000007">
    <property type="protein sequence ID" value="CAJ2505688.1"/>
    <property type="molecule type" value="Genomic_DNA"/>
</dbReference>
<dbReference type="Proteomes" id="UP001295740">
    <property type="component" value="Unassembled WGS sequence"/>
</dbReference>
<dbReference type="Pfam" id="PF01447">
    <property type="entry name" value="Peptidase_M4"/>
    <property type="match status" value="1"/>
</dbReference>
<dbReference type="PANTHER" id="PTHR43579:SF1">
    <property type="entry name" value="NEUTRAL METALLOPROTEINASE"/>
    <property type="match status" value="1"/>
</dbReference>
<comment type="similarity">
    <text evidence="1">Belongs to the peptidase M4 family.</text>
</comment>
<evidence type="ECO:0000256" key="3">
    <source>
        <dbReference type="ARBA" id="ARBA00022723"/>
    </source>
</evidence>
<dbReference type="Pfam" id="PF02868">
    <property type="entry name" value="Peptidase_M4_C"/>
    <property type="match status" value="1"/>
</dbReference>
<evidence type="ECO:0000259" key="8">
    <source>
        <dbReference type="Pfam" id="PF01447"/>
    </source>
</evidence>
<dbReference type="PANTHER" id="PTHR43579">
    <property type="match status" value="1"/>
</dbReference>
<dbReference type="GO" id="GO:0006508">
    <property type="term" value="P:proteolysis"/>
    <property type="evidence" value="ECO:0007669"/>
    <property type="project" value="UniProtKB-KW"/>
</dbReference>
<dbReference type="Gene3D" id="1.10.390.10">
    <property type="entry name" value="Neutral Protease Domain 2"/>
    <property type="match status" value="1"/>
</dbReference>
<dbReference type="InterPro" id="IPR013856">
    <property type="entry name" value="Peptidase_M4_domain"/>
</dbReference>
<feature type="domain" description="Protealysin N-terminal propeptide" evidence="10">
    <location>
        <begin position="71"/>
        <end position="114"/>
    </location>
</feature>
<keyword evidence="5" id="KW-0862">Zinc</keyword>
<dbReference type="Pfam" id="PF16485">
    <property type="entry name" value="PLN_propep"/>
    <property type="match status" value="1"/>
</dbReference>
<dbReference type="InterPro" id="IPR052759">
    <property type="entry name" value="Metalloprotease_M4"/>
</dbReference>
<proteinExistence type="inferred from homology"/>
<sequence length="431" mass="47581">MATRNHHVCFVVPPYLLSAISDSEHNDAPTRESARHALDHHKKYTGKRTKRFAELTLPRGARGAAAAHPRQNIVPNHMLKHIAESEDVDENTRACAKRDLEHIQKVNAKYVTSQGLKRDTSDQKTLAATEEAPSHTVQTYRAVYDAKNDQDEADLPGTVVRVEGQKASKDEAVNEAYDNAGKVLSFYADIFNWKSIDNKNAHVISSVHFGEKYENAFWDPEIAQMVYGDGSTFLTNFTGAVDVIGHELTHAVTEYTSPLDYTGQSGALNEHVSDVFGIMVKQRVQNETADKADWLIGEDCLAPGVKGVALRSMKAPGTAYDDPRFGKDPQPDNFSKFESNYDDDNGGVHLYSGIPNKAFYLASVAFGGYSWEKAGKIWWETMNSGQVAAKVTFIQFADVTVDKAEELFGADAGTIVREAWTDVGVVRKSST</sequence>
<feature type="compositionally biased region" description="Basic and acidic residues" evidence="7">
    <location>
        <begin position="25"/>
        <end position="37"/>
    </location>
</feature>
<keyword evidence="4" id="KW-0378">Hydrolase</keyword>
<evidence type="ECO:0000313" key="11">
    <source>
        <dbReference type="EMBL" id="CAJ2505688.1"/>
    </source>
</evidence>
<dbReference type="SUPFAM" id="SSF55486">
    <property type="entry name" value="Metalloproteases ('zincins'), catalytic domain"/>
    <property type="match status" value="1"/>
</dbReference>
<dbReference type="InterPro" id="IPR001570">
    <property type="entry name" value="Peptidase_M4_C_domain"/>
</dbReference>
<keyword evidence="12" id="KW-1185">Reference proteome</keyword>
<evidence type="ECO:0000256" key="5">
    <source>
        <dbReference type="ARBA" id="ARBA00022833"/>
    </source>
</evidence>
<evidence type="ECO:0000259" key="10">
    <source>
        <dbReference type="Pfam" id="PF16485"/>
    </source>
</evidence>
<reference evidence="11" key="1">
    <citation type="submission" date="2023-10" db="EMBL/GenBank/DDBJ databases">
        <authorList>
            <person name="Hackl T."/>
        </authorList>
    </citation>
    <scope>NUCLEOTIDE SEQUENCE</scope>
</reference>
<dbReference type="CDD" id="cd09597">
    <property type="entry name" value="M4_TLP"/>
    <property type="match status" value="1"/>
</dbReference>
<evidence type="ECO:0000256" key="7">
    <source>
        <dbReference type="SAM" id="MobiDB-lite"/>
    </source>
</evidence>
<evidence type="ECO:0000256" key="2">
    <source>
        <dbReference type="ARBA" id="ARBA00022670"/>
    </source>
</evidence>
<evidence type="ECO:0000256" key="1">
    <source>
        <dbReference type="ARBA" id="ARBA00009388"/>
    </source>
</evidence>
<evidence type="ECO:0000259" key="9">
    <source>
        <dbReference type="Pfam" id="PF02868"/>
    </source>
</evidence>
<name>A0AAI8VIS8_9PEZI</name>
<dbReference type="AlphaFoldDB" id="A0AAI8VIS8"/>
<dbReference type="GO" id="GO:0004222">
    <property type="term" value="F:metalloendopeptidase activity"/>
    <property type="evidence" value="ECO:0007669"/>
    <property type="project" value="InterPro"/>
</dbReference>
<organism evidence="11 12">
    <name type="scientific">Anthostomella pinea</name>
    <dbReference type="NCBI Taxonomy" id="933095"/>
    <lineage>
        <taxon>Eukaryota</taxon>
        <taxon>Fungi</taxon>
        <taxon>Dikarya</taxon>
        <taxon>Ascomycota</taxon>
        <taxon>Pezizomycotina</taxon>
        <taxon>Sordariomycetes</taxon>
        <taxon>Xylariomycetidae</taxon>
        <taxon>Xylariales</taxon>
        <taxon>Xylariaceae</taxon>
        <taxon>Anthostomella</taxon>
    </lineage>
</organism>
<feature type="domain" description="Peptidase M4" evidence="8">
    <location>
        <begin position="120"/>
        <end position="254"/>
    </location>
</feature>
<evidence type="ECO:0000256" key="6">
    <source>
        <dbReference type="ARBA" id="ARBA00023049"/>
    </source>
</evidence>
<dbReference type="Gene3D" id="3.10.170.10">
    <property type="match status" value="1"/>
</dbReference>
<dbReference type="InterPro" id="IPR023612">
    <property type="entry name" value="Peptidase_M4"/>
</dbReference>
<feature type="domain" description="Peptidase M4 C-terminal" evidence="9">
    <location>
        <begin position="258"/>
        <end position="425"/>
    </location>
</feature>
<dbReference type="InterPro" id="IPR027268">
    <property type="entry name" value="Peptidase_M4/M1_CTD_sf"/>
</dbReference>
<evidence type="ECO:0000313" key="12">
    <source>
        <dbReference type="Proteomes" id="UP001295740"/>
    </source>
</evidence>
<gene>
    <name evidence="11" type="ORF">KHLLAP_LOCUS6156</name>
</gene>
<keyword evidence="3" id="KW-0479">Metal-binding</keyword>
<dbReference type="InterPro" id="IPR032475">
    <property type="entry name" value="Protealysin_N_PP"/>
</dbReference>
<dbReference type="PRINTS" id="PR00730">
    <property type="entry name" value="THERMOLYSIN"/>
</dbReference>
<comment type="caution">
    <text evidence="11">The sequence shown here is derived from an EMBL/GenBank/DDBJ whole genome shotgun (WGS) entry which is preliminary data.</text>
</comment>
<feature type="region of interest" description="Disordered" evidence="7">
    <location>
        <begin position="25"/>
        <end position="44"/>
    </location>
</feature>
<protein>
    <submittedName>
        <fullName evidence="11">Uu.00g130820.m01.CDS01</fullName>
    </submittedName>
</protein>
<evidence type="ECO:0000256" key="4">
    <source>
        <dbReference type="ARBA" id="ARBA00022801"/>
    </source>
</evidence>
<dbReference type="GO" id="GO:0046872">
    <property type="term" value="F:metal ion binding"/>
    <property type="evidence" value="ECO:0007669"/>
    <property type="project" value="UniProtKB-KW"/>
</dbReference>
<keyword evidence="2" id="KW-0645">Protease</keyword>